<keyword evidence="4" id="KW-0804">Transcription</keyword>
<dbReference type="GO" id="GO:0043565">
    <property type="term" value="F:sequence-specific DNA binding"/>
    <property type="evidence" value="ECO:0007669"/>
    <property type="project" value="InterPro"/>
</dbReference>
<evidence type="ECO:0000256" key="2">
    <source>
        <dbReference type="ARBA" id="ARBA00023015"/>
    </source>
</evidence>
<dbReference type="PANTHER" id="PTHR10015:SF361">
    <property type="entry name" value="TRANSCRIPTION FACTOR SKN7"/>
    <property type="match status" value="1"/>
</dbReference>
<feature type="domain" description="HSF-type DNA-binding" evidence="8">
    <location>
        <begin position="49"/>
        <end position="73"/>
    </location>
</feature>
<dbReference type="AlphaFoldDB" id="A0A9P6YGQ8"/>
<proteinExistence type="inferred from homology"/>
<dbReference type="GO" id="GO:0005634">
    <property type="term" value="C:nucleus"/>
    <property type="evidence" value="ECO:0007669"/>
    <property type="project" value="UniProtKB-SubCell"/>
</dbReference>
<organism evidence="9 10">
    <name type="scientific">Rhizopus oryzae</name>
    <name type="common">Mucormycosis agent</name>
    <name type="synonym">Rhizopus arrhizus var. delemar</name>
    <dbReference type="NCBI Taxonomy" id="64495"/>
    <lineage>
        <taxon>Eukaryota</taxon>
        <taxon>Fungi</taxon>
        <taxon>Fungi incertae sedis</taxon>
        <taxon>Mucoromycota</taxon>
        <taxon>Mucoromycotina</taxon>
        <taxon>Mucoromycetes</taxon>
        <taxon>Mucorales</taxon>
        <taxon>Mucorineae</taxon>
        <taxon>Rhizopodaceae</taxon>
        <taxon>Rhizopus</taxon>
    </lineage>
</organism>
<feature type="coiled-coil region" evidence="7">
    <location>
        <begin position="138"/>
        <end position="165"/>
    </location>
</feature>
<evidence type="ECO:0000313" key="10">
    <source>
        <dbReference type="Proteomes" id="UP000717996"/>
    </source>
</evidence>
<dbReference type="SMART" id="SM00415">
    <property type="entry name" value="HSF"/>
    <property type="match status" value="1"/>
</dbReference>
<comment type="similarity">
    <text evidence="6">Belongs to the HSF family.</text>
</comment>
<dbReference type="Pfam" id="PF00447">
    <property type="entry name" value="HSF_DNA-bind"/>
    <property type="match status" value="1"/>
</dbReference>
<sequence>MSSSCSIPEFVKKLFNMLEENAYPQIFSWGIENDTFVVKDPNEFARYILPKHFKHSNFASFVRQLNKYDFHKLRLPEDGQRVYGDQAWEFQHPSFKRNRQDLLEEIKRKPSGKTSHPIPQATSDTTVNLSGVKPQKVEENLKSHAASLQKEIDGLKETQKDMTSTLEQFDKKYASILQNIKGFKRNMEEQDALMKDIMHFVSKKKPKMMDKGLSNIIHQYCDLTSRSEMQLSRISRAIESPSEIDSIMQNTLHVSINSSSSSSVTLTSLSYPASLSSSSLTNISGVCVD</sequence>
<evidence type="ECO:0000256" key="7">
    <source>
        <dbReference type="SAM" id="Coils"/>
    </source>
</evidence>
<keyword evidence="7" id="KW-0175">Coiled coil</keyword>
<evidence type="ECO:0000259" key="8">
    <source>
        <dbReference type="PROSITE" id="PS00434"/>
    </source>
</evidence>
<keyword evidence="3" id="KW-0238">DNA-binding</keyword>
<keyword evidence="2" id="KW-0805">Transcription regulation</keyword>
<dbReference type="PRINTS" id="PR00056">
    <property type="entry name" value="HSFDOMAIN"/>
</dbReference>
<evidence type="ECO:0000256" key="5">
    <source>
        <dbReference type="ARBA" id="ARBA00023242"/>
    </source>
</evidence>
<dbReference type="SUPFAM" id="SSF46785">
    <property type="entry name" value="Winged helix' DNA-binding domain"/>
    <property type="match status" value="1"/>
</dbReference>
<dbReference type="PANTHER" id="PTHR10015">
    <property type="entry name" value="HEAT SHOCK TRANSCRIPTION FACTOR"/>
    <property type="match status" value="1"/>
</dbReference>
<dbReference type="EMBL" id="JAANIT010000496">
    <property type="protein sequence ID" value="KAG1547145.1"/>
    <property type="molecule type" value="Genomic_DNA"/>
</dbReference>
<evidence type="ECO:0000256" key="6">
    <source>
        <dbReference type="RuleBase" id="RU004020"/>
    </source>
</evidence>
<name>A0A9P6YGQ8_RHIOR</name>
<comment type="subcellular location">
    <subcellularLocation>
        <location evidence="1">Nucleus</location>
    </subcellularLocation>
</comment>
<accession>A0A9P6YGQ8</accession>
<evidence type="ECO:0000256" key="4">
    <source>
        <dbReference type="ARBA" id="ARBA00023163"/>
    </source>
</evidence>
<reference evidence="9" key="1">
    <citation type="journal article" date="2020" name="Microb. Genom.">
        <title>Genetic diversity of clinical and environmental Mucorales isolates obtained from an investigation of mucormycosis cases among solid organ transplant recipients.</title>
        <authorList>
            <person name="Nguyen M.H."/>
            <person name="Kaul D."/>
            <person name="Muto C."/>
            <person name="Cheng S.J."/>
            <person name="Richter R.A."/>
            <person name="Bruno V.M."/>
            <person name="Liu G."/>
            <person name="Beyhan S."/>
            <person name="Sundermann A.J."/>
            <person name="Mounaud S."/>
            <person name="Pasculle A.W."/>
            <person name="Nierman W.C."/>
            <person name="Driscoll E."/>
            <person name="Cumbie R."/>
            <person name="Clancy C.J."/>
            <person name="Dupont C.L."/>
        </authorList>
    </citation>
    <scope>NUCLEOTIDE SEQUENCE</scope>
    <source>
        <strain evidence="9">GL16</strain>
    </source>
</reference>
<comment type="caution">
    <text evidence="9">The sequence shown here is derived from an EMBL/GenBank/DDBJ whole genome shotgun (WGS) entry which is preliminary data.</text>
</comment>
<dbReference type="InterPro" id="IPR036388">
    <property type="entry name" value="WH-like_DNA-bd_sf"/>
</dbReference>
<keyword evidence="5" id="KW-0539">Nucleus</keyword>
<dbReference type="InterPro" id="IPR000232">
    <property type="entry name" value="HSF_DNA-bd"/>
</dbReference>
<gene>
    <name evidence="9" type="ORF">G6F51_004448</name>
</gene>
<evidence type="ECO:0000256" key="1">
    <source>
        <dbReference type="ARBA" id="ARBA00004123"/>
    </source>
</evidence>
<dbReference type="InterPro" id="IPR036390">
    <property type="entry name" value="WH_DNA-bd_sf"/>
</dbReference>
<evidence type="ECO:0000313" key="9">
    <source>
        <dbReference type="EMBL" id="KAG1547145.1"/>
    </source>
</evidence>
<dbReference type="FunFam" id="1.10.10.10:FF:000027">
    <property type="entry name" value="Heat shock transcription factor 1"/>
    <property type="match status" value="1"/>
</dbReference>
<dbReference type="PROSITE" id="PS00434">
    <property type="entry name" value="HSF_DOMAIN"/>
    <property type="match status" value="1"/>
</dbReference>
<dbReference type="GO" id="GO:0003700">
    <property type="term" value="F:DNA-binding transcription factor activity"/>
    <property type="evidence" value="ECO:0007669"/>
    <property type="project" value="InterPro"/>
</dbReference>
<evidence type="ECO:0000256" key="3">
    <source>
        <dbReference type="ARBA" id="ARBA00023125"/>
    </source>
</evidence>
<protein>
    <recommendedName>
        <fullName evidence="8">HSF-type DNA-binding domain-containing protein</fullName>
    </recommendedName>
</protein>
<dbReference type="Gene3D" id="1.10.10.10">
    <property type="entry name" value="Winged helix-like DNA-binding domain superfamily/Winged helix DNA-binding domain"/>
    <property type="match status" value="1"/>
</dbReference>
<dbReference type="OrthoDB" id="60033at2759"/>
<dbReference type="Proteomes" id="UP000717996">
    <property type="component" value="Unassembled WGS sequence"/>
</dbReference>